<dbReference type="InterPro" id="IPR021109">
    <property type="entry name" value="Peptidase_aspartic_dom_sf"/>
</dbReference>
<accession>A0A1M2W1D2</accession>
<feature type="region of interest" description="Disordered" evidence="1">
    <location>
        <begin position="1"/>
        <end position="21"/>
    </location>
</feature>
<organism evidence="4 5">
    <name type="scientific">Trametes pubescens</name>
    <name type="common">White-rot fungus</name>
    <dbReference type="NCBI Taxonomy" id="154538"/>
    <lineage>
        <taxon>Eukaryota</taxon>
        <taxon>Fungi</taxon>
        <taxon>Dikarya</taxon>
        <taxon>Basidiomycota</taxon>
        <taxon>Agaricomycotina</taxon>
        <taxon>Agaricomycetes</taxon>
        <taxon>Polyporales</taxon>
        <taxon>Polyporaceae</taxon>
        <taxon>Trametes</taxon>
    </lineage>
</organism>
<sequence length="677" mass="70983">MPRGRRPAPSSGTPSNSAATASTIKHSVRLSLVLVARSVAHPLLVAASTVNAEPLSSSFVGVLGLALPLNSVIAQQIPPTTSDAPDGAAITSNIFGITPKGTAPSARFLSVALERPGSDRVSSTLGIGRHPAGLVPDPSKVQYSTVIAESAGSLWWQANVRAITVYVNGQAKVVSLPLSTTGTRGQPSAILDTGVPLIVASPALAYGIYGAMGYSPASDGNVYIPCNQPLNMSITLDDRSEVPIHPLDLTFYPPDNPSAENCIGAIQTPAQIGLTLTQADMVLGVPFLRNTYTVLGYDTPNSAGVFPNNTGASSRVQPRLGLMPLTDPATAAAEFHQVRVLRQPITSGSGSGSTSTGSVQSAPKKGLSVGIEVLIGLVGFFGLCFVLFGARLVYMKRKWLMEKRAGAGPGNGSIGADSKEGSYVLNELGYRPASRKSHSSAPSEDELRMKRYEEYKRRRDMESTYSDSATTRVGDDENAADEFGALNAKGLGRESPREDSFRDPWAETTLTDGRPLLPSETLALPPPTARRSSYTPASPPPAARRTSYGPASPLTHHRTPSGGPSSAAPLLSHTRSYSNPQDSDIAEFGFPFDRNNEPERPVSMAGVGTQGRSRRLGSAGSSVGLGLPSPLLSPSDRALPPSPLASPALLSPRALEPVFSPSTSRNESRVSLTGHEP</sequence>
<feature type="domain" description="Peptidase A1" evidence="3">
    <location>
        <begin position="1"/>
        <end position="306"/>
    </location>
</feature>
<dbReference type="InterPro" id="IPR033121">
    <property type="entry name" value="PEPTIDASE_A1"/>
</dbReference>
<keyword evidence="2" id="KW-1133">Transmembrane helix</keyword>
<dbReference type="OMA" id="FGMESIS"/>
<comment type="caution">
    <text evidence="4">The sequence shown here is derived from an EMBL/GenBank/DDBJ whole genome shotgun (WGS) entry which is preliminary data.</text>
</comment>
<evidence type="ECO:0000313" key="4">
    <source>
        <dbReference type="EMBL" id="OJT13603.1"/>
    </source>
</evidence>
<feature type="region of interest" description="Disordered" evidence="1">
    <location>
        <begin position="433"/>
        <end position="677"/>
    </location>
</feature>
<dbReference type="OrthoDB" id="2747330at2759"/>
<feature type="compositionally biased region" description="Polar residues" evidence="1">
    <location>
        <begin position="573"/>
        <end position="582"/>
    </location>
</feature>
<protein>
    <recommendedName>
        <fullName evidence="3">Peptidase A1 domain-containing protein</fullName>
    </recommendedName>
</protein>
<feature type="compositionally biased region" description="Low complexity" evidence="1">
    <location>
        <begin position="616"/>
        <end position="655"/>
    </location>
</feature>
<dbReference type="SUPFAM" id="SSF50630">
    <property type="entry name" value="Acid proteases"/>
    <property type="match status" value="1"/>
</dbReference>
<feature type="compositionally biased region" description="Basic and acidic residues" evidence="1">
    <location>
        <begin position="491"/>
        <end position="505"/>
    </location>
</feature>
<dbReference type="Pfam" id="PF00026">
    <property type="entry name" value="Asp"/>
    <property type="match status" value="1"/>
</dbReference>
<keyword evidence="2" id="KW-0472">Membrane</keyword>
<gene>
    <name evidence="4" type="ORF">TRAPUB_9854</name>
</gene>
<name>A0A1M2W1D2_TRAPU</name>
<evidence type="ECO:0000259" key="3">
    <source>
        <dbReference type="PROSITE" id="PS51767"/>
    </source>
</evidence>
<dbReference type="EMBL" id="MNAD01000380">
    <property type="protein sequence ID" value="OJT13603.1"/>
    <property type="molecule type" value="Genomic_DNA"/>
</dbReference>
<reference evidence="4 5" key="1">
    <citation type="submission" date="2016-10" db="EMBL/GenBank/DDBJ databases">
        <title>Genome sequence of the basidiomycete white-rot fungus Trametes pubescens.</title>
        <authorList>
            <person name="Makela M.R."/>
            <person name="Granchi Z."/>
            <person name="Peng M."/>
            <person name="De Vries R.P."/>
            <person name="Grigoriev I."/>
            <person name="Riley R."/>
            <person name="Hilden K."/>
        </authorList>
    </citation>
    <scope>NUCLEOTIDE SEQUENCE [LARGE SCALE GENOMIC DNA]</scope>
    <source>
        <strain evidence="4 5">FBCC735</strain>
    </source>
</reference>
<feature type="compositionally biased region" description="Basic and acidic residues" evidence="1">
    <location>
        <begin position="445"/>
        <end position="462"/>
    </location>
</feature>
<dbReference type="STRING" id="154538.A0A1M2W1D2"/>
<dbReference type="PROSITE" id="PS51767">
    <property type="entry name" value="PEPTIDASE_A1"/>
    <property type="match status" value="1"/>
</dbReference>
<keyword evidence="5" id="KW-1185">Reference proteome</keyword>
<feature type="compositionally biased region" description="Polar residues" evidence="1">
    <location>
        <begin position="10"/>
        <end position="21"/>
    </location>
</feature>
<dbReference type="Gene3D" id="2.40.70.10">
    <property type="entry name" value="Acid Proteases"/>
    <property type="match status" value="1"/>
</dbReference>
<evidence type="ECO:0000256" key="2">
    <source>
        <dbReference type="SAM" id="Phobius"/>
    </source>
</evidence>
<evidence type="ECO:0000313" key="5">
    <source>
        <dbReference type="Proteomes" id="UP000184267"/>
    </source>
</evidence>
<dbReference type="AlphaFoldDB" id="A0A1M2W1D2"/>
<dbReference type="Proteomes" id="UP000184267">
    <property type="component" value="Unassembled WGS sequence"/>
</dbReference>
<proteinExistence type="predicted"/>
<feature type="compositionally biased region" description="Polar residues" evidence="1">
    <location>
        <begin position="660"/>
        <end position="671"/>
    </location>
</feature>
<keyword evidence="2" id="KW-0812">Transmembrane</keyword>
<evidence type="ECO:0000256" key="1">
    <source>
        <dbReference type="SAM" id="MobiDB-lite"/>
    </source>
</evidence>
<feature type="transmembrane region" description="Helical" evidence="2">
    <location>
        <begin position="373"/>
        <end position="394"/>
    </location>
</feature>